<dbReference type="SUPFAM" id="SSF55729">
    <property type="entry name" value="Acyl-CoA N-acyltransferases (Nat)"/>
    <property type="match status" value="1"/>
</dbReference>
<keyword evidence="2" id="KW-0012">Acyltransferase</keyword>
<dbReference type="InterPro" id="IPR000182">
    <property type="entry name" value="GNAT_dom"/>
</dbReference>
<evidence type="ECO:0000256" key="2">
    <source>
        <dbReference type="ARBA" id="ARBA00023315"/>
    </source>
</evidence>
<comment type="caution">
    <text evidence="5">The sequence shown here is derived from an EMBL/GenBank/DDBJ whole genome shotgun (WGS) entry which is preliminary data.</text>
</comment>
<evidence type="ECO:0000256" key="1">
    <source>
        <dbReference type="ARBA" id="ARBA00022679"/>
    </source>
</evidence>
<evidence type="ECO:0000256" key="3">
    <source>
        <dbReference type="ARBA" id="ARBA00038502"/>
    </source>
</evidence>
<name>A0ABR9DM63_9MICO</name>
<sequence length="202" mass="21684">MTSGWPATLRALSAAGTVTVRPLRRRDARAWSAVRARNGAWLEPWEATSPTGAPAASFGAYVAAARAHARAGTHLPFVIELDGRLVGQVTVASIVRGSACTASIGYWIDSAVAGRGIVPTAVALVIDHCFAEVGLHRIEIAIRPENAPSLRVVAKLGLREEGVRERFLHIDGRWRDHRVFAVTSEEVPGGLLARLRERAESA</sequence>
<accession>A0ABR9DM63</accession>
<feature type="domain" description="N-acetyltransferase" evidence="4">
    <location>
        <begin position="18"/>
        <end position="176"/>
    </location>
</feature>
<keyword evidence="6" id="KW-1185">Reference proteome</keyword>
<dbReference type="Gene3D" id="3.40.630.30">
    <property type="match status" value="1"/>
</dbReference>
<dbReference type="InterPro" id="IPR016181">
    <property type="entry name" value="Acyl_CoA_acyltransferase"/>
</dbReference>
<dbReference type="PROSITE" id="PS51186">
    <property type="entry name" value="GNAT"/>
    <property type="match status" value="1"/>
</dbReference>
<dbReference type="Pfam" id="PF13302">
    <property type="entry name" value="Acetyltransf_3"/>
    <property type="match status" value="1"/>
</dbReference>
<evidence type="ECO:0000313" key="6">
    <source>
        <dbReference type="Proteomes" id="UP000642107"/>
    </source>
</evidence>
<dbReference type="RefSeq" id="WP_192277190.1">
    <property type="nucleotide sequence ID" value="NZ_JACZDF010000001.1"/>
</dbReference>
<dbReference type="Proteomes" id="UP000642107">
    <property type="component" value="Unassembled WGS sequence"/>
</dbReference>
<organism evidence="5 6">
    <name type="scientific">Flavimobilis rhizosphaerae</name>
    <dbReference type="NCBI Taxonomy" id="2775421"/>
    <lineage>
        <taxon>Bacteria</taxon>
        <taxon>Bacillati</taxon>
        <taxon>Actinomycetota</taxon>
        <taxon>Actinomycetes</taxon>
        <taxon>Micrococcales</taxon>
        <taxon>Jonesiaceae</taxon>
        <taxon>Flavimobilis</taxon>
    </lineage>
</organism>
<evidence type="ECO:0000259" key="4">
    <source>
        <dbReference type="PROSITE" id="PS51186"/>
    </source>
</evidence>
<reference evidence="5 6" key="1">
    <citation type="submission" date="2020-09" db="EMBL/GenBank/DDBJ databases">
        <title>Flavimobilis rhizosphaerae sp. nov., isolated from rhizosphere soil of Spartina alterniflora.</title>
        <authorList>
            <person name="Hanqin C."/>
        </authorList>
    </citation>
    <scope>NUCLEOTIDE SEQUENCE [LARGE SCALE GENOMIC DNA]</scope>
    <source>
        <strain evidence="5 6">GY 10621</strain>
    </source>
</reference>
<keyword evidence="1" id="KW-0808">Transferase</keyword>
<evidence type="ECO:0000313" key="5">
    <source>
        <dbReference type="EMBL" id="MBD9698198.1"/>
    </source>
</evidence>
<comment type="similarity">
    <text evidence="3">Belongs to the acetyltransferase family. RimJ subfamily.</text>
</comment>
<proteinExistence type="inferred from homology"/>
<dbReference type="InterPro" id="IPR051531">
    <property type="entry name" value="N-acetyltransferase"/>
</dbReference>
<dbReference type="PANTHER" id="PTHR43792:SF8">
    <property type="entry name" value="[RIBOSOMAL PROTEIN US5]-ALANINE N-ACETYLTRANSFERASE"/>
    <property type="match status" value="1"/>
</dbReference>
<dbReference type="EMBL" id="JACZDF010000001">
    <property type="protein sequence ID" value="MBD9698198.1"/>
    <property type="molecule type" value="Genomic_DNA"/>
</dbReference>
<protein>
    <submittedName>
        <fullName evidence="5">GNAT family N-acetyltransferase</fullName>
    </submittedName>
</protein>
<gene>
    <name evidence="5" type="ORF">IGS67_01640</name>
</gene>
<dbReference type="PANTHER" id="PTHR43792">
    <property type="entry name" value="GNAT FAMILY, PUTATIVE (AFU_ORTHOLOGUE AFUA_3G00765)-RELATED-RELATED"/>
    <property type="match status" value="1"/>
</dbReference>